<evidence type="ECO:0000313" key="3">
    <source>
        <dbReference type="Proteomes" id="UP001328733"/>
    </source>
</evidence>
<dbReference type="Proteomes" id="UP001328733">
    <property type="component" value="Unassembled WGS sequence"/>
</dbReference>
<keyword evidence="3" id="KW-1185">Reference proteome</keyword>
<dbReference type="RefSeq" id="WP_332864060.1">
    <property type="nucleotide sequence ID" value="NZ_JBAFSM010000008.1"/>
</dbReference>
<organism evidence="2 3">
    <name type="scientific">Pannus brasiliensis CCIBt3594</name>
    <dbReference type="NCBI Taxonomy" id="1427578"/>
    <lineage>
        <taxon>Bacteria</taxon>
        <taxon>Bacillati</taxon>
        <taxon>Cyanobacteriota</taxon>
        <taxon>Cyanophyceae</taxon>
        <taxon>Oscillatoriophycideae</taxon>
        <taxon>Chroococcales</taxon>
        <taxon>Microcystaceae</taxon>
        <taxon>Pannus</taxon>
    </lineage>
</organism>
<dbReference type="EMBL" id="JBAFSM010000008">
    <property type="protein sequence ID" value="MEG3436602.1"/>
    <property type="molecule type" value="Genomic_DNA"/>
</dbReference>
<comment type="caution">
    <text evidence="2">The sequence shown here is derived from an EMBL/GenBank/DDBJ whole genome shotgun (WGS) entry which is preliminary data.</text>
</comment>
<evidence type="ECO:0000256" key="1">
    <source>
        <dbReference type="SAM" id="MobiDB-lite"/>
    </source>
</evidence>
<name>A0AAW9QQW4_9CHRO</name>
<accession>A0AAW9QQW4</accession>
<evidence type="ECO:0000313" key="2">
    <source>
        <dbReference type="EMBL" id="MEG3436602.1"/>
    </source>
</evidence>
<feature type="compositionally biased region" description="Basic and acidic residues" evidence="1">
    <location>
        <begin position="248"/>
        <end position="258"/>
    </location>
</feature>
<feature type="region of interest" description="Disordered" evidence="1">
    <location>
        <begin position="237"/>
        <end position="292"/>
    </location>
</feature>
<gene>
    <name evidence="2" type="ORF">V0288_05670</name>
</gene>
<reference evidence="2 3" key="1">
    <citation type="submission" date="2024-01" db="EMBL/GenBank/DDBJ databases">
        <title>Genomic insights into the taxonomy and metabolism of the cyanobacterium Pannus brasiliensis CCIBt3594.</title>
        <authorList>
            <person name="Machado M."/>
            <person name="Botero N.B."/>
            <person name="Andreote A.P.D."/>
            <person name="Feitosa A.M.T."/>
            <person name="Popin R."/>
            <person name="Sivonen K."/>
            <person name="Fiore M.F."/>
        </authorList>
    </citation>
    <scope>NUCLEOTIDE SEQUENCE [LARGE SCALE GENOMIC DNA]</scope>
    <source>
        <strain evidence="2 3">CCIBt3594</strain>
    </source>
</reference>
<dbReference type="AlphaFoldDB" id="A0AAW9QQW4"/>
<protein>
    <submittedName>
        <fullName evidence="2">Uncharacterized protein</fullName>
    </submittedName>
</protein>
<proteinExistence type="predicted"/>
<feature type="region of interest" description="Disordered" evidence="1">
    <location>
        <begin position="1"/>
        <end position="64"/>
    </location>
</feature>
<sequence length="292" mass="32662">MNRPVNRSTESPKTEPISESETMPIPVESSIPEPPVPDEPAVGSETADEAERNQPIPPPSHPRQYRAIGLVQGTYQRSEDQLTKGNILTEDGTLIDSVVLGRVISLVKNHLDLEKPHLWVVYPRTRQENDALHVQIVGVWEPETLKKDEDINPGQTVHAGYFSIRGEVIFTERDSQSVIVKIRQSPKAEGEKPKFFKLKLKGTLPSKPVSRFWDFQVQLKGDALTIREGLDLGFASKKKPMRGGGFKKPFDRNRRPPGDRSYTPRPDGEARSTPAGPPPFLKPGRPKPFTET</sequence>
<feature type="compositionally biased region" description="Polar residues" evidence="1">
    <location>
        <begin position="1"/>
        <end position="21"/>
    </location>
</feature>